<dbReference type="Proteomes" id="UP001328107">
    <property type="component" value="Unassembled WGS sequence"/>
</dbReference>
<evidence type="ECO:0000313" key="2">
    <source>
        <dbReference type="EMBL" id="GMR54365.1"/>
    </source>
</evidence>
<feature type="region of interest" description="Disordered" evidence="1">
    <location>
        <begin position="117"/>
        <end position="150"/>
    </location>
</feature>
<feature type="compositionally biased region" description="Polar residues" evidence="1">
    <location>
        <begin position="130"/>
        <end position="144"/>
    </location>
</feature>
<name>A0AAN5D1I3_9BILA</name>
<keyword evidence="3" id="KW-1185">Reference proteome</keyword>
<dbReference type="EMBL" id="BTRK01000005">
    <property type="protein sequence ID" value="GMR54365.1"/>
    <property type="molecule type" value="Genomic_DNA"/>
</dbReference>
<evidence type="ECO:0000313" key="3">
    <source>
        <dbReference type="Proteomes" id="UP001328107"/>
    </source>
</evidence>
<feature type="region of interest" description="Disordered" evidence="1">
    <location>
        <begin position="391"/>
        <end position="420"/>
    </location>
</feature>
<reference evidence="3" key="1">
    <citation type="submission" date="2022-10" db="EMBL/GenBank/DDBJ databases">
        <title>Genome assembly of Pristionchus species.</title>
        <authorList>
            <person name="Yoshida K."/>
            <person name="Sommer R.J."/>
        </authorList>
    </citation>
    <scope>NUCLEOTIDE SEQUENCE [LARGE SCALE GENOMIC DNA]</scope>
    <source>
        <strain evidence="3">RS5460</strain>
    </source>
</reference>
<evidence type="ECO:0000256" key="1">
    <source>
        <dbReference type="SAM" id="MobiDB-lite"/>
    </source>
</evidence>
<feature type="compositionally biased region" description="Polar residues" evidence="1">
    <location>
        <begin position="360"/>
        <end position="370"/>
    </location>
</feature>
<feature type="compositionally biased region" description="Low complexity" evidence="1">
    <location>
        <begin position="346"/>
        <end position="357"/>
    </location>
</feature>
<protein>
    <submittedName>
        <fullName evidence="2">Uncharacterized protein</fullName>
    </submittedName>
</protein>
<proteinExistence type="predicted"/>
<organism evidence="2 3">
    <name type="scientific">Pristionchus mayeri</name>
    <dbReference type="NCBI Taxonomy" id="1317129"/>
    <lineage>
        <taxon>Eukaryota</taxon>
        <taxon>Metazoa</taxon>
        <taxon>Ecdysozoa</taxon>
        <taxon>Nematoda</taxon>
        <taxon>Chromadorea</taxon>
        <taxon>Rhabditida</taxon>
        <taxon>Rhabditina</taxon>
        <taxon>Diplogasteromorpha</taxon>
        <taxon>Diplogasteroidea</taxon>
        <taxon>Neodiplogasteridae</taxon>
        <taxon>Pristionchus</taxon>
    </lineage>
</organism>
<feature type="region of interest" description="Disordered" evidence="1">
    <location>
        <begin position="313"/>
        <end position="372"/>
    </location>
</feature>
<sequence length="466" mass="51931">MTVNSQNIEAVSLRKKPMDCTPRSFAESVLSCPKCGEALEPMLLGMNDNGTQTVWWTCSEVKTKKCTFPLDMPQDVFWITRSAQDIEKNEVPPPNLSNLPIRYQSLYPSLFQYTRKTAHGSRQGSHESTRSVSSMESAGSSNSVWDMDDNAKSRTASKLDAMRRPKVIMTQKKTSVPAISVGNRALAFAESYRKEDSASSSITTTLKFGRGQKKSTAEAREAAKKKVILMLSGMQAAEFKQIPRSHVQEMKKAVIEHVKRRRAEREQLAELKEINEKRNKVIDINDLVKAKLLKNKREYEQLRIAKAREARMEEARRRGQHALPSMPGYDEEEEGEEQQQAGVTDAASAPYAATPPYLSGASSPGSSNAFHQYDGQLHNEIEYMNGEYSEMASSSGLDGSSEMDHSGEVPYPSFTEDNDAFSPFADLGPLAADDLDGIESNPHFEHAFADAFDAFGEEFADISQYY</sequence>
<accession>A0AAN5D1I3</accession>
<gene>
    <name evidence="2" type="ORF">PMAYCL1PPCAC_24560</name>
</gene>
<comment type="caution">
    <text evidence="2">The sequence shown here is derived from an EMBL/GenBank/DDBJ whole genome shotgun (WGS) entry which is preliminary data.</text>
</comment>
<dbReference type="AlphaFoldDB" id="A0AAN5D1I3"/>